<dbReference type="SUPFAM" id="SSF101941">
    <property type="entry name" value="NAC domain"/>
    <property type="match status" value="2"/>
</dbReference>
<dbReference type="Gramene" id="OMERI12G00510.1">
    <property type="protein sequence ID" value="OMERI12G00510.1"/>
    <property type="gene ID" value="OMERI12G00510"/>
</dbReference>
<evidence type="ECO:0000256" key="5">
    <source>
        <dbReference type="ARBA" id="ARBA00023242"/>
    </source>
</evidence>
<dbReference type="Pfam" id="PF02365">
    <property type="entry name" value="NAM"/>
    <property type="match status" value="2"/>
</dbReference>
<evidence type="ECO:0000256" key="1">
    <source>
        <dbReference type="ARBA" id="ARBA00004123"/>
    </source>
</evidence>
<name>A0A0E0F935_9ORYZ</name>
<keyword evidence="5" id="KW-0539">Nucleus</keyword>
<evidence type="ECO:0000313" key="7">
    <source>
        <dbReference type="EnsemblPlants" id="OMERI12G00510.1"/>
    </source>
</evidence>
<keyword evidence="2" id="KW-0805">Transcription regulation</keyword>
<dbReference type="InterPro" id="IPR036093">
    <property type="entry name" value="NAC_dom_sf"/>
</dbReference>
<dbReference type="GO" id="GO:0005634">
    <property type="term" value="C:nucleus"/>
    <property type="evidence" value="ECO:0007669"/>
    <property type="project" value="UniProtKB-SubCell"/>
</dbReference>
<evidence type="ECO:0000256" key="3">
    <source>
        <dbReference type="ARBA" id="ARBA00023125"/>
    </source>
</evidence>
<reference evidence="7" key="2">
    <citation type="submission" date="2018-05" db="EMBL/GenBank/DDBJ databases">
        <title>OmerRS3 (Oryza meridionalis Reference Sequence Version 3).</title>
        <authorList>
            <person name="Zhang J."/>
            <person name="Kudrna D."/>
            <person name="Lee S."/>
            <person name="Talag J."/>
            <person name="Welchert J."/>
            <person name="Wing R.A."/>
        </authorList>
    </citation>
    <scope>NUCLEOTIDE SEQUENCE [LARGE SCALE GENOMIC DNA]</scope>
    <source>
        <strain evidence="7">cv. OR44</strain>
    </source>
</reference>
<comment type="subcellular location">
    <subcellularLocation>
        <location evidence="1">Nucleus</location>
    </subcellularLocation>
</comment>
<dbReference type="STRING" id="40149.A0A0E0F935"/>
<evidence type="ECO:0000256" key="2">
    <source>
        <dbReference type="ARBA" id="ARBA00023015"/>
    </source>
</evidence>
<evidence type="ECO:0000313" key="8">
    <source>
        <dbReference type="Proteomes" id="UP000008021"/>
    </source>
</evidence>
<dbReference type="Proteomes" id="UP000008021">
    <property type="component" value="Chromosome 12"/>
</dbReference>
<organism evidence="7">
    <name type="scientific">Oryza meridionalis</name>
    <dbReference type="NCBI Taxonomy" id="40149"/>
    <lineage>
        <taxon>Eukaryota</taxon>
        <taxon>Viridiplantae</taxon>
        <taxon>Streptophyta</taxon>
        <taxon>Embryophyta</taxon>
        <taxon>Tracheophyta</taxon>
        <taxon>Spermatophyta</taxon>
        <taxon>Magnoliopsida</taxon>
        <taxon>Liliopsida</taxon>
        <taxon>Poales</taxon>
        <taxon>Poaceae</taxon>
        <taxon>BOP clade</taxon>
        <taxon>Oryzoideae</taxon>
        <taxon>Oryzeae</taxon>
        <taxon>Oryzinae</taxon>
        <taxon>Oryza</taxon>
    </lineage>
</organism>
<evidence type="ECO:0000256" key="4">
    <source>
        <dbReference type="ARBA" id="ARBA00023163"/>
    </source>
</evidence>
<dbReference type="GO" id="GO:0003677">
    <property type="term" value="F:DNA binding"/>
    <property type="evidence" value="ECO:0007669"/>
    <property type="project" value="UniProtKB-KW"/>
</dbReference>
<sequence>MVETTSTSVVKLEQDGSLFLPPGFRFHPTDAEVILSYLLQKFQNPSFTSLPIGEVDLNKCEPWDLPSKAKMGEKEWYFFCHKDMKYPTGMRANRATKEGYWKATGKDREIFKQPTSYGGNNKNNKQLVGMKKTLVFYMGRAPKGTKTNWVMHEFRLHANLHNHHPNLRLNPKKFLNPSFTSLPIGEVDLNKCEPWDLPSKAKMGEKEWYFFSHKDMKYPTGMRTNRATKEGYWKATGKDREIFRQPAAVNTSSYGGSSNDKKQLVGMKKTLVFYMGRAPKGTKTNWVMHEFRLHANLHNDNPNIRLNPKDEWVVCKVFHKKGDDREAINKQQQQAQAAAVDLYSAGTPNNGSSVVEAGDDDDDLFQLDSIIDPSIYFSNSSAANILSAPPNMYNSVVAANYGASTTTTSTTSAAGSFQQLPSYYSLINKSSSSSNIFSWNNMPPPPVAGGSVHGIGSSYSLQHQAAMVKALGDVIRLPNPLGMPQYKLDDPYLWDSSK</sequence>
<dbReference type="GO" id="GO:0009651">
    <property type="term" value="P:response to salt stress"/>
    <property type="evidence" value="ECO:0007669"/>
    <property type="project" value="EnsemblPlants"/>
</dbReference>
<proteinExistence type="predicted"/>
<feature type="domain" description="NAC" evidence="6">
    <location>
        <begin position="20"/>
        <end position="172"/>
    </location>
</feature>
<evidence type="ECO:0000259" key="6">
    <source>
        <dbReference type="PROSITE" id="PS51005"/>
    </source>
</evidence>
<dbReference type="eggNOG" id="ENOG502SHAM">
    <property type="taxonomic scope" value="Eukaryota"/>
</dbReference>
<dbReference type="PANTHER" id="PTHR31744">
    <property type="entry name" value="PROTEIN CUP-SHAPED COTYLEDON 2-RELATED"/>
    <property type="match status" value="1"/>
</dbReference>
<dbReference type="PROSITE" id="PS51005">
    <property type="entry name" value="NAC"/>
    <property type="match status" value="2"/>
</dbReference>
<dbReference type="Gene3D" id="2.170.150.80">
    <property type="entry name" value="NAC domain"/>
    <property type="match status" value="2"/>
</dbReference>
<dbReference type="AlphaFoldDB" id="A0A0E0F935"/>
<dbReference type="EnsemblPlants" id="OMERI12G00510.1">
    <property type="protein sequence ID" value="OMERI12G00510.1"/>
    <property type="gene ID" value="OMERI12G00510"/>
</dbReference>
<protein>
    <recommendedName>
        <fullName evidence="6">NAC domain-containing protein</fullName>
    </recommendedName>
</protein>
<dbReference type="GO" id="GO:0045893">
    <property type="term" value="P:positive regulation of DNA-templated transcription"/>
    <property type="evidence" value="ECO:0007669"/>
    <property type="project" value="EnsemblPlants"/>
</dbReference>
<keyword evidence="3" id="KW-0238">DNA-binding</keyword>
<feature type="domain" description="NAC" evidence="6">
    <location>
        <begin position="184"/>
        <end position="320"/>
    </location>
</feature>
<dbReference type="HOGENOM" id="CLU_035664_6_2_1"/>
<reference evidence="7" key="1">
    <citation type="submission" date="2015-04" db="UniProtKB">
        <authorList>
            <consortium name="EnsemblPlants"/>
        </authorList>
    </citation>
    <scope>IDENTIFICATION</scope>
</reference>
<keyword evidence="8" id="KW-1185">Reference proteome</keyword>
<dbReference type="InterPro" id="IPR003441">
    <property type="entry name" value="NAC-dom"/>
</dbReference>
<dbReference type="FunFam" id="2.170.150.80:FF:000006">
    <property type="entry name" value="NAC domain-containing protein 100-like"/>
    <property type="match status" value="2"/>
</dbReference>
<dbReference type="GO" id="GO:0009414">
    <property type="term" value="P:response to water deprivation"/>
    <property type="evidence" value="ECO:0007669"/>
    <property type="project" value="EnsemblPlants"/>
</dbReference>
<accession>A0A0E0F935</accession>
<keyword evidence="4" id="KW-0804">Transcription</keyword>
<dbReference type="PANTHER" id="PTHR31744:SF62">
    <property type="entry name" value="NAC DOMAIN-CONTAINING PROTEIN 77"/>
    <property type="match status" value="1"/>
</dbReference>